<accession>A0AAE0F9U7</accession>
<evidence type="ECO:0000256" key="1">
    <source>
        <dbReference type="SAM" id="MobiDB-lite"/>
    </source>
</evidence>
<dbReference type="AlphaFoldDB" id="A0AAE0F9U7"/>
<gene>
    <name evidence="2" type="ORF">CYMTET_35304</name>
</gene>
<proteinExistence type="predicted"/>
<keyword evidence="3" id="KW-1185">Reference proteome</keyword>
<protein>
    <submittedName>
        <fullName evidence="2">Uncharacterized protein</fullName>
    </submittedName>
</protein>
<comment type="caution">
    <text evidence="2">The sequence shown here is derived from an EMBL/GenBank/DDBJ whole genome shotgun (WGS) entry which is preliminary data.</text>
</comment>
<reference evidence="2 3" key="1">
    <citation type="journal article" date="2015" name="Genome Biol. Evol.">
        <title>Comparative Genomics of a Bacterivorous Green Alga Reveals Evolutionary Causalities and Consequences of Phago-Mixotrophic Mode of Nutrition.</title>
        <authorList>
            <person name="Burns J.A."/>
            <person name="Paasch A."/>
            <person name="Narechania A."/>
            <person name="Kim E."/>
        </authorList>
    </citation>
    <scope>NUCLEOTIDE SEQUENCE [LARGE SCALE GENOMIC DNA]</scope>
    <source>
        <strain evidence="2 3">PLY_AMNH</strain>
    </source>
</reference>
<evidence type="ECO:0000313" key="2">
    <source>
        <dbReference type="EMBL" id="KAK3255516.1"/>
    </source>
</evidence>
<dbReference type="EMBL" id="LGRX02022525">
    <property type="protein sequence ID" value="KAK3255516.1"/>
    <property type="molecule type" value="Genomic_DNA"/>
</dbReference>
<name>A0AAE0F9U7_9CHLO</name>
<feature type="non-terminal residue" evidence="2">
    <location>
        <position position="203"/>
    </location>
</feature>
<organism evidence="2 3">
    <name type="scientific">Cymbomonas tetramitiformis</name>
    <dbReference type="NCBI Taxonomy" id="36881"/>
    <lineage>
        <taxon>Eukaryota</taxon>
        <taxon>Viridiplantae</taxon>
        <taxon>Chlorophyta</taxon>
        <taxon>Pyramimonadophyceae</taxon>
        <taxon>Pyramimonadales</taxon>
        <taxon>Pyramimonadaceae</taxon>
        <taxon>Cymbomonas</taxon>
    </lineage>
</organism>
<evidence type="ECO:0000313" key="3">
    <source>
        <dbReference type="Proteomes" id="UP001190700"/>
    </source>
</evidence>
<dbReference type="Proteomes" id="UP001190700">
    <property type="component" value="Unassembled WGS sequence"/>
</dbReference>
<sequence>MPDVLLEYSVSRSRGEPLCISRSRGEPLCIAEPGRAPLYIAEPGRAPLYRGAGASPFVYRGGSTAANSGVAVAKGAKLSTGRGEQREGLVPPKGSANRRLGREAPVEREIPRTGWMAGSCGIGGVVGPDEDEIWRHMLLAQEVDSLRKELSAKNALIMELQGKLELAESTVRTQQLDIDRYKVGTPPLYTSSPLLPSTRCLPT</sequence>
<feature type="region of interest" description="Disordered" evidence="1">
    <location>
        <begin position="77"/>
        <end position="104"/>
    </location>
</feature>